<organism evidence="17 18">
    <name type="scientific">Streptococcus massiliensis</name>
    <dbReference type="NCBI Taxonomy" id="313439"/>
    <lineage>
        <taxon>Bacteria</taxon>
        <taxon>Bacillati</taxon>
        <taxon>Bacillota</taxon>
        <taxon>Bacilli</taxon>
        <taxon>Lactobacillales</taxon>
        <taxon>Streptococcaceae</taxon>
        <taxon>Streptococcus</taxon>
    </lineage>
</organism>
<evidence type="ECO:0000256" key="15">
    <source>
        <dbReference type="SAM" id="Phobius"/>
    </source>
</evidence>
<dbReference type="InterPro" id="IPR017202">
    <property type="entry name" value="LiaS/VraS"/>
</dbReference>
<dbReference type="EMBL" id="UHFR01000005">
    <property type="protein sequence ID" value="SUN76640.1"/>
    <property type="molecule type" value="Genomic_DNA"/>
</dbReference>
<evidence type="ECO:0000313" key="18">
    <source>
        <dbReference type="Proteomes" id="UP000254634"/>
    </source>
</evidence>
<evidence type="ECO:0000256" key="6">
    <source>
        <dbReference type="ARBA" id="ARBA00022692"/>
    </source>
</evidence>
<dbReference type="PIRSF" id="PIRSF037431">
    <property type="entry name" value="STHK_LiaS"/>
    <property type="match status" value="1"/>
</dbReference>
<evidence type="ECO:0000256" key="13">
    <source>
        <dbReference type="PIRNR" id="PIRNR037431"/>
    </source>
</evidence>
<dbReference type="InterPro" id="IPR036890">
    <property type="entry name" value="HATPase_C_sf"/>
</dbReference>
<comment type="catalytic activity">
    <reaction evidence="1 13">
        <text>ATP + protein L-histidine = ADP + protein N-phospho-L-histidine.</text>
        <dbReference type="EC" id="2.7.13.3"/>
    </reaction>
</comment>
<dbReference type="InterPro" id="IPR050482">
    <property type="entry name" value="Sensor_HK_TwoCompSys"/>
</dbReference>
<evidence type="ECO:0000256" key="7">
    <source>
        <dbReference type="ARBA" id="ARBA00022741"/>
    </source>
</evidence>
<feature type="coiled-coil region" evidence="14">
    <location>
        <begin position="93"/>
        <end position="120"/>
    </location>
</feature>
<dbReference type="InterPro" id="IPR003594">
    <property type="entry name" value="HATPase_dom"/>
</dbReference>
<feature type="domain" description="Histidine kinase" evidence="16">
    <location>
        <begin position="241"/>
        <end position="329"/>
    </location>
</feature>
<evidence type="ECO:0000256" key="5">
    <source>
        <dbReference type="ARBA" id="ARBA00022679"/>
    </source>
</evidence>
<dbReference type="EC" id="2.7.13.3" evidence="13"/>
<keyword evidence="8 13" id="KW-0418">Kinase</keyword>
<name>A0A380L245_9STRE</name>
<keyword evidence="3 13" id="KW-1003">Cell membrane</keyword>
<keyword evidence="7 13" id="KW-0547">Nucleotide-binding</keyword>
<dbReference type="Proteomes" id="UP000254634">
    <property type="component" value="Unassembled WGS sequence"/>
</dbReference>
<gene>
    <name evidence="17" type="primary">vraS</name>
    <name evidence="17" type="ORF">NCTC13765_01137</name>
</gene>
<keyword evidence="18" id="KW-1185">Reference proteome</keyword>
<dbReference type="InterPro" id="IPR005467">
    <property type="entry name" value="His_kinase_dom"/>
</dbReference>
<feature type="transmembrane region" description="Helical" evidence="15">
    <location>
        <begin position="5"/>
        <end position="25"/>
    </location>
</feature>
<dbReference type="GO" id="GO:0046983">
    <property type="term" value="F:protein dimerization activity"/>
    <property type="evidence" value="ECO:0007669"/>
    <property type="project" value="InterPro"/>
</dbReference>
<dbReference type="GO" id="GO:0000155">
    <property type="term" value="F:phosphorelay sensor kinase activity"/>
    <property type="evidence" value="ECO:0007669"/>
    <property type="project" value="UniProtKB-UniRule"/>
</dbReference>
<dbReference type="Gene3D" id="1.20.5.1930">
    <property type="match status" value="1"/>
</dbReference>
<keyword evidence="14" id="KW-0175">Coiled coil</keyword>
<evidence type="ECO:0000256" key="8">
    <source>
        <dbReference type="ARBA" id="ARBA00022777"/>
    </source>
</evidence>
<keyword evidence="11 13" id="KW-0902">Two-component regulatory system</keyword>
<evidence type="ECO:0000256" key="4">
    <source>
        <dbReference type="ARBA" id="ARBA00022553"/>
    </source>
</evidence>
<keyword evidence="12 13" id="KW-0472">Membrane</keyword>
<evidence type="ECO:0000259" key="16">
    <source>
        <dbReference type="PROSITE" id="PS50109"/>
    </source>
</evidence>
<dbReference type="AlphaFoldDB" id="A0A380L245"/>
<evidence type="ECO:0000256" key="3">
    <source>
        <dbReference type="ARBA" id="ARBA00022475"/>
    </source>
</evidence>
<evidence type="ECO:0000256" key="10">
    <source>
        <dbReference type="ARBA" id="ARBA00022989"/>
    </source>
</evidence>
<dbReference type="Pfam" id="PF02518">
    <property type="entry name" value="HATPase_c"/>
    <property type="match status" value="1"/>
</dbReference>
<evidence type="ECO:0000256" key="9">
    <source>
        <dbReference type="ARBA" id="ARBA00022840"/>
    </source>
</evidence>
<evidence type="ECO:0000313" key="17">
    <source>
        <dbReference type="EMBL" id="SUN76640.1"/>
    </source>
</evidence>
<comment type="subcellular location">
    <subcellularLocation>
        <location evidence="2 13">Cell membrane</location>
        <topology evidence="2 13">Multi-pass membrane protein</topology>
    </subcellularLocation>
</comment>
<keyword evidence="5 13" id="KW-0808">Transferase</keyword>
<dbReference type="GO" id="GO:0005886">
    <property type="term" value="C:plasma membrane"/>
    <property type="evidence" value="ECO:0007669"/>
    <property type="project" value="UniProtKB-SubCell"/>
</dbReference>
<dbReference type="PROSITE" id="PS50109">
    <property type="entry name" value="HIS_KIN"/>
    <property type="match status" value="1"/>
</dbReference>
<accession>A0A380L245</accession>
<dbReference type="Pfam" id="PF07730">
    <property type="entry name" value="HisKA_3"/>
    <property type="match status" value="1"/>
</dbReference>
<dbReference type="SUPFAM" id="SSF55874">
    <property type="entry name" value="ATPase domain of HSP90 chaperone/DNA topoisomerase II/histidine kinase"/>
    <property type="match status" value="1"/>
</dbReference>
<keyword evidence="6 15" id="KW-0812">Transmembrane</keyword>
<evidence type="ECO:0000256" key="1">
    <source>
        <dbReference type="ARBA" id="ARBA00000085"/>
    </source>
</evidence>
<protein>
    <recommendedName>
        <fullName evidence="13">Sensor histidine kinase</fullName>
        <ecNumber evidence="13">2.7.13.3</ecNumber>
    </recommendedName>
</protein>
<dbReference type="PANTHER" id="PTHR24421">
    <property type="entry name" value="NITRATE/NITRITE SENSOR PROTEIN NARX-RELATED"/>
    <property type="match status" value="1"/>
</dbReference>
<dbReference type="PANTHER" id="PTHR24421:SF37">
    <property type="entry name" value="SENSOR HISTIDINE KINASE NARS"/>
    <property type="match status" value="1"/>
</dbReference>
<sequence length="335" mass="39022">MKKWYYLSFFLYISLIVGLVIYHLLGLFDISWQNLWSDWVKLEKFLFFVFILSIGFSALLLFLLRMSQELQMRHFQKSIRRLLQGKTLTKTNEKELDQDLVRLSDKLQQLTESVQQSENQAFADRELTVENERRRIARDLHDTVSQELFAASMILSGLSGQVENLDKNQLKTQLTGVGDILETAQKDLRILLLHLRPQELEGRTLVEGMSVILAEVRDKSEVKVFFEHQVGRLPQMIEEHIFRIAQEIISNTLRHAKAHQLSVYLYQNEHELQFKMVDDGIGFERDEADELSYGLKNIQERVQDMAGTMKLLTAPKQGVAIDIRVPILDKSEDDR</sequence>
<reference evidence="17" key="1">
    <citation type="submission" date="2018-06" db="EMBL/GenBank/DDBJ databases">
        <authorList>
            <consortium name="Pathogen Informatics"/>
            <person name="Doyle S."/>
        </authorList>
    </citation>
    <scope>NUCLEOTIDE SEQUENCE [LARGE SCALE GENOMIC DNA]</scope>
    <source>
        <strain evidence="17">NCTC13765</strain>
    </source>
</reference>
<evidence type="ECO:0000256" key="2">
    <source>
        <dbReference type="ARBA" id="ARBA00004651"/>
    </source>
</evidence>
<evidence type="ECO:0000256" key="12">
    <source>
        <dbReference type="ARBA" id="ARBA00023136"/>
    </source>
</evidence>
<dbReference type="GO" id="GO:0005524">
    <property type="term" value="F:ATP binding"/>
    <property type="evidence" value="ECO:0007669"/>
    <property type="project" value="UniProtKB-UniRule"/>
</dbReference>
<keyword evidence="9 13" id="KW-0067">ATP-binding</keyword>
<dbReference type="CDD" id="cd16917">
    <property type="entry name" value="HATPase_UhpB-NarQ-NarX-like"/>
    <property type="match status" value="1"/>
</dbReference>
<evidence type="ECO:0000256" key="14">
    <source>
        <dbReference type="SAM" id="Coils"/>
    </source>
</evidence>
<dbReference type="OrthoDB" id="9795828at2"/>
<keyword evidence="4" id="KW-0597">Phosphoprotein</keyword>
<keyword evidence="10 15" id="KW-1133">Transmembrane helix</keyword>
<dbReference type="STRING" id="1123307.GCA_000380065_00420"/>
<evidence type="ECO:0000256" key="11">
    <source>
        <dbReference type="ARBA" id="ARBA00023012"/>
    </source>
</evidence>
<dbReference type="InterPro" id="IPR011712">
    <property type="entry name" value="Sig_transdc_His_kin_sub3_dim/P"/>
</dbReference>
<proteinExistence type="predicted"/>
<dbReference type="Gene3D" id="3.30.565.10">
    <property type="entry name" value="Histidine kinase-like ATPase, C-terminal domain"/>
    <property type="match status" value="1"/>
</dbReference>
<feature type="transmembrane region" description="Helical" evidence="15">
    <location>
        <begin position="45"/>
        <end position="64"/>
    </location>
</feature>
<dbReference type="RefSeq" id="WP_018371106.1">
    <property type="nucleotide sequence ID" value="NZ_UHFR01000005.1"/>
</dbReference>